<evidence type="ECO:0000313" key="2">
    <source>
        <dbReference type="EMBL" id="MCO6051596.1"/>
    </source>
</evidence>
<dbReference type="InterPro" id="IPR049874">
    <property type="entry name" value="ROK_cs"/>
</dbReference>
<dbReference type="InterPro" id="IPR043129">
    <property type="entry name" value="ATPase_NBD"/>
</dbReference>
<comment type="caution">
    <text evidence="2">The sequence shown here is derived from an EMBL/GenBank/DDBJ whole genome shotgun (WGS) entry which is preliminary data.</text>
</comment>
<sequence>MASGIRHDDLRRNNRLLVLSSVRKVGQVSRTQIANATGFSASTVSAISAGLITEGALREIEAEEPAAILKRGRPQVGLALDPRAGTVVVATLTLNHLSAALLDYAGTTIADRAKRLDTLRISAAALEDEVSGIVAELVEHAAQKAAGPVLRVVLAVQGITDRAGREMVWTPITPWTGLGFADLIERRTGVPTGVENDCSMIATALMSANTARRQRDFAVVLLSHGIGMGIVLDGRIFSGTHSSGAEFGHLMLHPGGALCRCGKYGCVEAYAGSYAIARAAAGNGEKVQPLSNISTADMTKLVNAARNGSPLEQKAFDKAGEAIGLGLGSLFALVDPLPVTFVGANTQAFDLMKPGLRRGLQATAGGARAGNIAFALEPDEMPLIRQGSALRALQHLDEEIFSPGIALAG</sequence>
<dbReference type="Gene3D" id="3.30.420.40">
    <property type="match status" value="2"/>
</dbReference>
<dbReference type="RefSeq" id="WP_252821305.1">
    <property type="nucleotide sequence ID" value="NZ_JAMXQS010000008.1"/>
</dbReference>
<protein>
    <submittedName>
        <fullName evidence="2">ROK family protein</fullName>
    </submittedName>
</protein>
<dbReference type="PANTHER" id="PTHR18964:SF173">
    <property type="entry name" value="GLUCOKINASE"/>
    <property type="match status" value="1"/>
</dbReference>
<dbReference type="SUPFAM" id="SSF46785">
    <property type="entry name" value="Winged helix' DNA-binding domain"/>
    <property type="match status" value="1"/>
</dbReference>
<dbReference type="Gene3D" id="1.10.10.10">
    <property type="entry name" value="Winged helix-like DNA-binding domain superfamily/Winged helix DNA-binding domain"/>
    <property type="match status" value="1"/>
</dbReference>
<accession>A0ABT1C9U1</accession>
<dbReference type="Pfam" id="PF00480">
    <property type="entry name" value="ROK"/>
    <property type="match status" value="1"/>
</dbReference>
<proteinExistence type="inferred from homology"/>
<dbReference type="InterPro" id="IPR036390">
    <property type="entry name" value="WH_DNA-bd_sf"/>
</dbReference>
<dbReference type="SUPFAM" id="SSF53067">
    <property type="entry name" value="Actin-like ATPase domain"/>
    <property type="match status" value="1"/>
</dbReference>
<dbReference type="EMBL" id="JAMXQS010000008">
    <property type="protein sequence ID" value="MCO6051596.1"/>
    <property type="molecule type" value="Genomic_DNA"/>
</dbReference>
<gene>
    <name evidence="2" type="ORF">NGM99_17560</name>
</gene>
<reference evidence="2 3" key="1">
    <citation type="submission" date="2022-06" db="EMBL/GenBank/DDBJ databases">
        <title>Mesorhizobium sp. strain RP14 Genome sequencing and assembly.</title>
        <authorList>
            <person name="Kim I."/>
        </authorList>
    </citation>
    <scope>NUCLEOTIDE SEQUENCE [LARGE SCALE GENOMIC DNA]</scope>
    <source>
        <strain evidence="3">RP14(2022)</strain>
    </source>
</reference>
<dbReference type="PROSITE" id="PS01125">
    <property type="entry name" value="ROK"/>
    <property type="match status" value="1"/>
</dbReference>
<name>A0ABT1C9U1_9HYPH</name>
<keyword evidence="3" id="KW-1185">Reference proteome</keyword>
<dbReference type="InterPro" id="IPR000600">
    <property type="entry name" value="ROK"/>
</dbReference>
<organism evidence="2 3">
    <name type="scientific">Mesorhizobium liriopis</name>
    <dbReference type="NCBI Taxonomy" id="2953882"/>
    <lineage>
        <taxon>Bacteria</taxon>
        <taxon>Pseudomonadati</taxon>
        <taxon>Pseudomonadota</taxon>
        <taxon>Alphaproteobacteria</taxon>
        <taxon>Hyphomicrobiales</taxon>
        <taxon>Phyllobacteriaceae</taxon>
        <taxon>Mesorhizobium</taxon>
    </lineage>
</organism>
<evidence type="ECO:0000256" key="1">
    <source>
        <dbReference type="ARBA" id="ARBA00006479"/>
    </source>
</evidence>
<evidence type="ECO:0000313" key="3">
    <source>
        <dbReference type="Proteomes" id="UP001205906"/>
    </source>
</evidence>
<dbReference type="InterPro" id="IPR036388">
    <property type="entry name" value="WH-like_DNA-bd_sf"/>
</dbReference>
<dbReference type="PANTHER" id="PTHR18964">
    <property type="entry name" value="ROK (REPRESSOR, ORF, KINASE) FAMILY"/>
    <property type="match status" value="1"/>
</dbReference>
<dbReference type="Proteomes" id="UP001205906">
    <property type="component" value="Unassembled WGS sequence"/>
</dbReference>
<comment type="similarity">
    <text evidence="1">Belongs to the ROK (NagC/XylR) family.</text>
</comment>